<dbReference type="PANTHER" id="PTHR23321">
    <property type="entry name" value="RIBOSOMAL PROTEIN S15, BACTERIAL AND ORGANELLAR"/>
    <property type="match status" value="1"/>
</dbReference>
<dbReference type="GO" id="GO:0006412">
    <property type="term" value="P:translation"/>
    <property type="evidence" value="ECO:0007669"/>
    <property type="project" value="InterPro"/>
</dbReference>
<dbReference type="SUPFAM" id="SSF47060">
    <property type="entry name" value="S15/NS1 RNA-binding domain"/>
    <property type="match status" value="1"/>
</dbReference>
<gene>
    <name evidence="3" type="ORF">METZ01_LOCUS147801</name>
</gene>
<keyword evidence="1" id="KW-0689">Ribosomal protein</keyword>
<evidence type="ECO:0008006" key="4">
    <source>
        <dbReference type="Google" id="ProtNLM"/>
    </source>
</evidence>
<accession>A0A382A1I3</accession>
<dbReference type="Gene3D" id="6.10.250.3130">
    <property type="match status" value="1"/>
</dbReference>
<name>A0A382A1I3_9ZZZZ</name>
<evidence type="ECO:0000313" key="3">
    <source>
        <dbReference type="EMBL" id="SVA94947.1"/>
    </source>
</evidence>
<dbReference type="InterPro" id="IPR000589">
    <property type="entry name" value="Ribosomal_uS15"/>
</dbReference>
<dbReference type="FunFam" id="1.10.287.10:FF:000002">
    <property type="entry name" value="30S ribosomal protein S15"/>
    <property type="match status" value="1"/>
</dbReference>
<dbReference type="Gene3D" id="1.10.287.10">
    <property type="entry name" value="S15/NS1, RNA-binding"/>
    <property type="match status" value="1"/>
</dbReference>
<dbReference type="PANTHER" id="PTHR23321:SF26">
    <property type="entry name" value="SMALL RIBOSOMAL SUBUNIT PROTEIN US15M"/>
    <property type="match status" value="1"/>
</dbReference>
<dbReference type="GO" id="GO:0003735">
    <property type="term" value="F:structural constituent of ribosome"/>
    <property type="evidence" value="ECO:0007669"/>
    <property type="project" value="InterPro"/>
</dbReference>
<keyword evidence="2" id="KW-0687">Ribonucleoprotein</keyword>
<protein>
    <recommendedName>
        <fullName evidence="4">30S ribosomal protein S15</fullName>
    </recommendedName>
</protein>
<dbReference type="EMBL" id="UINC01023390">
    <property type="protein sequence ID" value="SVA94947.1"/>
    <property type="molecule type" value="Genomic_DNA"/>
</dbReference>
<dbReference type="SMART" id="SM01387">
    <property type="entry name" value="Ribosomal_S15"/>
    <property type="match status" value="1"/>
</dbReference>
<dbReference type="Pfam" id="PF00312">
    <property type="entry name" value="Ribosomal_S15"/>
    <property type="match status" value="1"/>
</dbReference>
<dbReference type="InterPro" id="IPR009068">
    <property type="entry name" value="uS15_NS1_RNA-bd_sf"/>
</dbReference>
<proteinExistence type="inferred from homology"/>
<evidence type="ECO:0000256" key="2">
    <source>
        <dbReference type="ARBA" id="ARBA00023274"/>
    </source>
</evidence>
<dbReference type="HAMAP" id="MF_01343_B">
    <property type="entry name" value="Ribosomal_uS15_B"/>
    <property type="match status" value="1"/>
</dbReference>
<dbReference type="NCBIfam" id="TIGR00952">
    <property type="entry name" value="S15_bact"/>
    <property type="match status" value="1"/>
</dbReference>
<sequence length="89" mass="10344">MSIKKDTKKEIISKFATNEKDTGSAQVQIAVLSERINNLTEHFKLHKHDNHSKRGLVALVNKRKKLLSYISKKDNKKYKEIIKELKIRG</sequence>
<dbReference type="PROSITE" id="PS00362">
    <property type="entry name" value="RIBOSOMAL_S15"/>
    <property type="match status" value="1"/>
</dbReference>
<evidence type="ECO:0000256" key="1">
    <source>
        <dbReference type="ARBA" id="ARBA00022980"/>
    </source>
</evidence>
<dbReference type="AlphaFoldDB" id="A0A382A1I3"/>
<dbReference type="InterPro" id="IPR005290">
    <property type="entry name" value="Ribosomal_uS15_bac-type"/>
</dbReference>
<dbReference type="GO" id="GO:0022627">
    <property type="term" value="C:cytosolic small ribosomal subunit"/>
    <property type="evidence" value="ECO:0007669"/>
    <property type="project" value="TreeGrafter"/>
</dbReference>
<dbReference type="CDD" id="cd00353">
    <property type="entry name" value="Ribosomal_S15p_S13e"/>
    <property type="match status" value="1"/>
</dbReference>
<reference evidence="3" key="1">
    <citation type="submission" date="2018-05" db="EMBL/GenBank/DDBJ databases">
        <authorList>
            <person name="Lanie J.A."/>
            <person name="Ng W.-L."/>
            <person name="Kazmierczak K.M."/>
            <person name="Andrzejewski T.M."/>
            <person name="Davidsen T.M."/>
            <person name="Wayne K.J."/>
            <person name="Tettelin H."/>
            <person name="Glass J.I."/>
            <person name="Rusch D."/>
            <person name="Podicherti R."/>
            <person name="Tsui H.-C.T."/>
            <person name="Winkler M.E."/>
        </authorList>
    </citation>
    <scope>NUCLEOTIDE SEQUENCE</scope>
</reference>
<organism evidence="3">
    <name type="scientific">marine metagenome</name>
    <dbReference type="NCBI Taxonomy" id="408172"/>
    <lineage>
        <taxon>unclassified sequences</taxon>
        <taxon>metagenomes</taxon>
        <taxon>ecological metagenomes</taxon>
    </lineage>
</organism>